<evidence type="ECO:0000313" key="1">
    <source>
        <dbReference type="EMBL" id="JAA65656.1"/>
    </source>
</evidence>
<protein>
    <submittedName>
        <fullName evidence="1">Uncharacterized protein</fullName>
    </submittedName>
</protein>
<dbReference type="AlphaFoldDB" id="A0A0K8R3Q2"/>
<reference evidence="1" key="1">
    <citation type="submission" date="2012-12" db="EMBL/GenBank/DDBJ databases">
        <title>Identification and characterization of a phenylalanine ammonia-lyase gene family in Isatis indigotica Fort.</title>
        <authorList>
            <person name="Liu Q."/>
            <person name="Chen J."/>
            <person name="Zhou X."/>
            <person name="Di P."/>
            <person name="Xiao Y."/>
            <person name="Xuan H."/>
            <person name="Zhang L."/>
            <person name="Chen W."/>
        </authorList>
    </citation>
    <scope>NUCLEOTIDE SEQUENCE</scope>
    <source>
        <tissue evidence="1">Salivary gland</tissue>
    </source>
</reference>
<name>A0A0K8R3Q2_IXORI</name>
<dbReference type="EMBL" id="GADI01008152">
    <property type="protein sequence ID" value="JAA65656.1"/>
    <property type="molecule type" value="mRNA"/>
</dbReference>
<organism evidence="1">
    <name type="scientific">Ixodes ricinus</name>
    <name type="common">Common tick</name>
    <name type="synonym">Acarus ricinus</name>
    <dbReference type="NCBI Taxonomy" id="34613"/>
    <lineage>
        <taxon>Eukaryota</taxon>
        <taxon>Metazoa</taxon>
        <taxon>Ecdysozoa</taxon>
        <taxon>Arthropoda</taxon>
        <taxon>Chelicerata</taxon>
        <taxon>Arachnida</taxon>
        <taxon>Acari</taxon>
        <taxon>Parasitiformes</taxon>
        <taxon>Ixodida</taxon>
        <taxon>Ixodoidea</taxon>
        <taxon>Ixodidae</taxon>
        <taxon>Ixodinae</taxon>
        <taxon>Ixodes</taxon>
    </lineage>
</organism>
<proteinExistence type="evidence at transcript level"/>
<accession>A0A0K8R3Q2</accession>
<sequence>MSYVLPIQEQYNLNSHFLTSVGTMHSSSGRRSYALVLVWGYQWNGKADLLLYNDPSGPRPYFSGVRPKIRNRGRSATPDVGHRTMHALVYSSEWEVEWVAPSTSSKKQLYVIRSLPSTMMQQLPFGWPAGVRRPSNKHPWH</sequence>